<organism evidence="7 8">
    <name type="scientific">Methylophaga sulfidovorans</name>
    <dbReference type="NCBI Taxonomy" id="45496"/>
    <lineage>
        <taxon>Bacteria</taxon>
        <taxon>Pseudomonadati</taxon>
        <taxon>Pseudomonadota</taxon>
        <taxon>Gammaproteobacteria</taxon>
        <taxon>Thiotrichales</taxon>
        <taxon>Piscirickettsiaceae</taxon>
        <taxon>Methylophaga</taxon>
    </lineage>
</organism>
<name>A0A1I3UCS0_9GAMM</name>
<feature type="domain" description="Moybdenum cofactor oxidoreductase dimerisation" evidence="6">
    <location>
        <begin position="289"/>
        <end position="394"/>
    </location>
</feature>
<dbReference type="Pfam" id="PF00174">
    <property type="entry name" value="Oxidored_molyb"/>
    <property type="match status" value="1"/>
</dbReference>
<evidence type="ECO:0000259" key="6">
    <source>
        <dbReference type="Pfam" id="PF03404"/>
    </source>
</evidence>
<dbReference type="STRING" id="45496.SAMN04488079_101238"/>
<reference evidence="8" key="1">
    <citation type="submission" date="2016-10" db="EMBL/GenBank/DDBJ databases">
        <authorList>
            <person name="Varghese N."/>
            <person name="Submissions S."/>
        </authorList>
    </citation>
    <scope>NUCLEOTIDE SEQUENCE [LARGE SCALE GENOMIC DNA]</scope>
    <source>
        <strain evidence="8">DSM 11578</strain>
    </source>
</reference>
<dbReference type="GO" id="GO:0020037">
    <property type="term" value="F:heme binding"/>
    <property type="evidence" value="ECO:0007669"/>
    <property type="project" value="TreeGrafter"/>
</dbReference>
<dbReference type="Pfam" id="PF03404">
    <property type="entry name" value="Mo-co_dimer"/>
    <property type="match status" value="1"/>
</dbReference>
<evidence type="ECO:0000256" key="3">
    <source>
        <dbReference type="ARBA" id="ARBA00022723"/>
    </source>
</evidence>
<evidence type="ECO:0000256" key="4">
    <source>
        <dbReference type="ARBA" id="ARBA00023002"/>
    </source>
</evidence>
<gene>
    <name evidence="7" type="ORF">SAMN04488079_101238</name>
</gene>
<dbReference type="InterPro" id="IPR014756">
    <property type="entry name" value="Ig_E-set"/>
</dbReference>
<keyword evidence="2" id="KW-0500">Molybdenum</keyword>
<sequence>MRKSLLKSRRQFIQGTALSSVFLGFNLPLKAQPISTELQQSLPDSMLKPGANFSNYGQPSVYEKDIIRWISANPNVPGNGVSWTPLEELQGTITPNGLHYERHHNGVPDINPSTHEILIDGLVDKPLTFSIDALKRYPQTTKICFIECGGNSNAGWRSSPIQSAAGYVHGLVSNAEWTGVPLRLLLNECGIQAEAKWAIAEAADGAALNVSIPVEKLLDDAILALYQNGERLRPENGYPVRLLLPGWEGIVNVKWLRQLKLVEQPAMTRDETAQYTDLLPSGKARQFSFTMQAKSLITSPSVGMTLPDNPGIYQVTGLAWSGKGKISKVEVSADGGDSWVEAELHTPILDKAFTRFSLPWQWQGQYAVLQSRATDETGYQQPTRQALIAERGDNSFFHYNAIVSWEVNEDGQISHIYV</sequence>
<dbReference type="InterPro" id="IPR005066">
    <property type="entry name" value="MoCF_OxRdtse_dimer"/>
</dbReference>
<dbReference type="FunFam" id="3.90.420.10:FF:000006">
    <property type="entry name" value="Sulfur dehydrogenase subunit SoxC"/>
    <property type="match status" value="1"/>
</dbReference>
<evidence type="ECO:0000259" key="5">
    <source>
        <dbReference type="Pfam" id="PF00174"/>
    </source>
</evidence>
<dbReference type="Proteomes" id="UP000198924">
    <property type="component" value="Unassembled WGS sequence"/>
</dbReference>
<keyword evidence="8" id="KW-1185">Reference proteome</keyword>
<dbReference type="OrthoDB" id="9795587at2"/>
<accession>A0A1I3UCS0</accession>
<comment type="cofactor">
    <cofactor evidence="1">
        <name>Mo-molybdopterin</name>
        <dbReference type="ChEBI" id="CHEBI:71302"/>
    </cofactor>
</comment>
<evidence type="ECO:0000313" key="7">
    <source>
        <dbReference type="EMBL" id="SFJ79587.1"/>
    </source>
</evidence>
<dbReference type="GO" id="GO:0030151">
    <property type="term" value="F:molybdenum ion binding"/>
    <property type="evidence" value="ECO:0007669"/>
    <property type="project" value="InterPro"/>
</dbReference>
<dbReference type="SUPFAM" id="SSF81296">
    <property type="entry name" value="E set domains"/>
    <property type="match status" value="1"/>
</dbReference>
<dbReference type="AlphaFoldDB" id="A0A1I3UCS0"/>
<keyword evidence="4" id="KW-0560">Oxidoreductase</keyword>
<dbReference type="GO" id="GO:0008482">
    <property type="term" value="F:sulfite oxidase activity"/>
    <property type="evidence" value="ECO:0007669"/>
    <property type="project" value="TreeGrafter"/>
</dbReference>
<dbReference type="InterPro" id="IPR000572">
    <property type="entry name" value="OxRdtase_Mopterin-bd_dom"/>
</dbReference>
<proteinExistence type="predicted"/>
<dbReference type="GO" id="GO:0043546">
    <property type="term" value="F:molybdopterin cofactor binding"/>
    <property type="evidence" value="ECO:0007669"/>
    <property type="project" value="TreeGrafter"/>
</dbReference>
<dbReference type="InterPro" id="IPR008335">
    <property type="entry name" value="Mopterin_OxRdtase_euk"/>
</dbReference>
<dbReference type="PRINTS" id="PR00407">
    <property type="entry name" value="EUMOPTERIN"/>
</dbReference>
<dbReference type="SUPFAM" id="SSF56524">
    <property type="entry name" value="Oxidoreductase molybdopterin-binding domain"/>
    <property type="match status" value="1"/>
</dbReference>
<evidence type="ECO:0000313" key="8">
    <source>
        <dbReference type="Proteomes" id="UP000198924"/>
    </source>
</evidence>
<dbReference type="RefSeq" id="WP_091711354.1">
    <property type="nucleotide sequence ID" value="NZ_FOSH01000001.1"/>
</dbReference>
<dbReference type="Gene3D" id="3.90.420.10">
    <property type="entry name" value="Oxidoreductase, molybdopterin-binding domain"/>
    <property type="match status" value="1"/>
</dbReference>
<dbReference type="GO" id="GO:0006790">
    <property type="term" value="P:sulfur compound metabolic process"/>
    <property type="evidence" value="ECO:0007669"/>
    <property type="project" value="TreeGrafter"/>
</dbReference>
<evidence type="ECO:0000256" key="1">
    <source>
        <dbReference type="ARBA" id="ARBA00001924"/>
    </source>
</evidence>
<dbReference type="EMBL" id="FOSH01000001">
    <property type="protein sequence ID" value="SFJ79587.1"/>
    <property type="molecule type" value="Genomic_DNA"/>
</dbReference>
<dbReference type="FunFam" id="2.60.40.650:FF:000004">
    <property type="entry name" value="Sulfite oxidase, putative"/>
    <property type="match status" value="1"/>
</dbReference>
<dbReference type="NCBIfam" id="TIGR04555">
    <property type="entry name" value="sulfite_DH_soxC"/>
    <property type="match status" value="1"/>
</dbReference>
<dbReference type="PANTHER" id="PTHR19372">
    <property type="entry name" value="SULFITE REDUCTASE"/>
    <property type="match status" value="1"/>
</dbReference>
<dbReference type="Gene3D" id="2.60.40.650">
    <property type="match status" value="1"/>
</dbReference>
<feature type="domain" description="Oxidoreductase molybdopterin-binding" evidence="5">
    <location>
        <begin position="104"/>
        <end position="266"/>
    </location>
</feature>
<evidence type="ECO:0000256" key="2">
    <source>
        <dbReference type="ARBA" id="ARBA00022505"/>
    </source>
</evidence>
<dbReference type="InterPro" id="IPR036374">
    <property type="entry name" value="OxRdtase_Mopterin-bd_sf"/>
</dbReference>
<dbReference type="PANTHER" id="PTHR19372:SF7">
    <property type="entry name" value="SULFITE OXIDASE, MITOCHONDRIAL"/>
    <property type="match status" value="1"/>
</dbReference>
<protein>
    <submittedName>
        <fullName evidence="7">Sulfane dehydrogenase subunit SoxC</fullName>
    </submittedName>
</protein>
<dbReference type="InterPro" id="IPR030835">
    <property type="entry name" value="Sulfite_DH_SoxC"/>
</dbReference>
<keyword evidence="3" id="KW-0479">Metal-binding</keyword>